<gene>
    <name evidence="7" type="primary">sctL</name>
    <name evidence="7" type="ORF">KVG96_10940</name>
</gene>
<comment type="subcellular location">
    <subcellularLocation>
        <location evidence="1">Cytoplasm</location>
    </subcellularLocation>
</comment>
<dbReference type="NCBIfam" id="TIGR02499">
    <property type="entry name" value="HrpE_YscL_not"/>
    <property type="match status" value="1"/>
</dbReference>
<dbReference type="RefSeq" id="WP_217892059.1">
    <property type="nucleotide sequence ID" value="NZ_JAHSTS010000001.1"/>
</dbReference>
<evidence type="ECO:0000256" key="5">
    <source>
        <dbReference type="ARBA" id="ARBA00024335"/>
    </source>
</evidence>
<dbReference type="EMBL" id="JAHSTS010000001">
    <property type="protein sequence ID" value="MBV4458468.1"/>
    <property type="molecule type" value="Genomic_DNA"/>
</dbReference>
<comment type="caution">
    <text evidence="7">The sequence shown here is derived from an EMBL/GenBank/DDBJ whole genome shotgun (WGS) entry which is preliminary data.</text>
</comment>
<keyword evidence="8" id="KW-1185">Reference proteome</keyword>
<evidence type="ECO:0000313" key="7">
    <source>
        <dbReference type="EMBL" id="MBV4458468.1"/>
    </source>
</evidence>
<accession>A0ABS6PDC7</accession>
<dbReference type="Proteomes" id="UP000765224">
    <property type="component" value="Unassembled WGS sequence"/>
</dbReference>
<dbReference type="InterPro" id="IPR012842">
    <property type="entry name" value="T3SS_SctL/SctL2"/>
</dbReference>
<feature type="coiled-coil region" evidence="6">
    <location>
        <begin position="40"/>
        <end position="67"/>
    </location>
</feature>
<organism evidence="7 8">
    <name type="scientific">Pseudomonas ekonensis</name>
    <dbReference type="NCBI Taxonomy" id="2842353"/>
    <lineage>
        <taxon>Bacteria</taxon>
        <taxon>Pseudomonadati</taxon>
        <taxon>Pseudomonadota</taxon>
        <taxon>Gammaproteobacteria</taxon>
        <taxon>Pseudomonadales</taxon>
        <taxon>Pseudomonadaceae</taxon>
        <taxon>Pseudomonas</taxon>
    </lineage>
</organism>
<dbReference type="Pfam" id="PF06188">
    <property type="entry name" value="HrpE"/>
    <property type="match status" value="1"/>
</dbReference>
<dbReference type="InterPro" id="IPR009335">
    <property type="entry name" value="T3SS_HrpE/ATPase_suE"/>
</dbReference>
<keyword evidence="2" id="KW-0813">Transport</keyword>
<keyword evidence="4" id="KW-0653">Protein transport</keyword>
<reference evidence="7 8" key="1">
    <citation type="submission" date="2021-06" db="EMBL/GenBank/DDBJ databases">
        <title>Updating the genus Pseudomonas: Description of 43 new species and partition of the Pseudomonas putida group.</title>
        <authorList>
            <person name="Girard L."/>
            <person name="Lood C."/>
            <person name="Vandamme P."/>
            <person name="Rokni-Zadeh H."/>
            <person name="Van Noort V."/>
            <person name="Hofte M."/>
            <person name="Lavigne R."/>
            <person name="De Mot R."/>
        </authorList>
    </citation>
    <scope>NUCLEOTIDE SEQUENCE [LARGE SCALE GENOMIC DNA]</scope>
    <source>
        <strain evidence="7 8">COR58</strain>
    </source>
</reference>
<keyword evidence="3" id="KW-0963">Cytoplasm</keyword>
<evidence type="ECO:0000256" key="3">
    <source>
        <dbReference type="ARBA" id="ARBA00022490"/>
    </source>
</evidence>
<evidence type="ECO:0000256" key="6">
    <source>
        <dbReference type="SAM" id="Coils"/>
    </source>
</evidence>
<name>A0ABS6PDC7_9PSED</name>
<evidence type="ECO:0000256" key="1">
    <source>
        <dbReference type="ARBA" id="ARBA00004496"/>
    </source>
</evidence>
<sequence length="198" mass="22042">MLTRRRLSLSHPQALPDGPVLRREIFEDSLLAGQLLAHARARADTLLADAREEAERLRQAAQEQALAEVWQQADALLAQWQAQRQQMWDAILQSAESLLGQAWQRLLGEQGDAARIAALCRQLSAARPADEPGVLHCHPDRLDLAAHHLQQAQAEWSLRADPQQAPDSLSLRTEQGDFTLDWQALGNALWPLPDSAQP</sequence>
<comment type="similarity">
    <text evidence="5">Belongs to the SctL stator family.</text>
</comment>
<proteinExistence type="inferred from homology"/>
<evidence type="ECO:0000256" key="4">
    <source>
        <dbReference type="ARBA" id="ARBA00022927"/>
    </source>
</evidence>
<keyword evidence="6" id="KW-0175">Coiled coil</keyword>
<evidence type="ECO:0000313" key="8">
    <source>
        <dbReference type="Proteomes" id="UP000765224"/>
    </source>
</evidence>
<protein>
    <submittedName>
        <fullName evidence="7">Type III secretion system stator protein SctL</fullName>
    </submittedName>
</protein>
<evidence type="ECO:0000256" key="2">
    <source>
        <dbReference type="ARBA" id="ARBA00022448"/>
    </source>
</evidence>